<keyword evidence="1" id="KW-0732">Signal</keyword>
<dbReference type="Proteomes" id="UP001267426">
    <property type="component" value="Unassembled WGS sequence"/>
</dbReference>
<proteinExistence type="predicted"/>
<protein>
    <submittedName>
        <fullName evidence="2">Capsule assembly Wzi family protein</fullName>
    </submittedName>
</protein>
<feature type="signal peptide" evidence="1">
    <location>
        <begin position="1"/>
        <end position="24"/>
    </location>
</feature>
<evidence type="ECO:0000313" key="3">
    <source>
        <dbReference type="Proteomes" id="UP001267426"/>
    </source>
</evidence>
<evidence type="ECO:0000313" key="2">
    <source>
        <dbReference type="EMBL" id="MDT0632431.1"/>
    </source>
</evidence>
<gene>
    <name evidence="2" type="ORF">RM540_11785</name>
</gene>
<dbReference type="RefSeq" id="WP_311664305.1">
    <property type="nucleotide sequence ID" value="NZ_JAVRHT010000028.1"/>
</dbReference>
<comment type="caution">
    <text evidence="2">The sequence shown here is derived from an EMBL/GenBank/DDBJ whole genome shotgun (WGS) entry which is preliminary data.</text>
</comment>
<dbReference type="EMBL" id="JAVRHT010000028">
    <property type="protein sequence ID" value="MDT0632431.1"/>
    <property type="molecule type" value="Genomic_DNA"/>
</dbReference>
<dbReference type="Pfam" id="PF14052">
    <property type="entry name" value="Caps_assemb_Wzi"/>
    <property type="match status" value="1"/>
</dbReference>
<keyword evidence="3" id="KW-1185">Reference proteome</keyword>
<evidence type="ECO:0000256" key="1">
    <source>
        <dbReference type="SAM" id="SignalP"/>
    </source>
</evidence>
<reference evidence="2 3" key="1">
    <citation type="submission" date="2023-09" db="EMBL/GenBank/DDBJ databases">
        <authorList>
            <person name="Rey-Velasco X."/>
        </authorList>
    </citation>
    <scope>NUCLEOTIDE SEQUENCE [LARGE SCALE GENOMIC DNA]</scope>
    <source>
        <strain evidence="2 3">F394</strain>
    </source>
</reference>
<dbReference type="InterPro" id="IPR038636">
    <property type="entry name" value="Wzi_sf"/>
</dbReference>
<accession>A0ABU3BT04</accession>
<feature type="chain" id="PRO_5047375963" evidence="1">
    <location>
        <begin position="25"/>
        <end position="575"/>
    </location>
</feature>
<name>A0ABU3BT04_9BACT</name>
<dbReference type="InterPro" id="IPR026950">
    <property type="entry name" value="Caps_assemb_Wzi"/>
</dbReference>
<organism evidence="2 3">
    <name type="scientific">Rubrivirga litoralis</name>
    <dbReference type="NCBI Taxonomy" id="3075598"/>
    <lineage>
        <taxon>Bacteria</taxon>
        <taxon>Pseudomonadati</taxon>
        <taxon>Rhodothermota</taxon>
        <taxon>Rhodothermia</taxon>
        <taxon>Rhodothermales</taxon>
        <taxon>Rubricoccaceae</taxon>
        <taxon>Rubrivirga</taxon>
    </lineage>
</organism>
<dbReference type="Gene3D" id="2.40.160.130">
    <property type="entry name" value="Capsule assembly protein Wzi"/>
    <property type="match status" value="1"/>
</dbReference>
<sequence length="575" mass="62510">MPRPALLALVAGLAALAAAPPARAQAEVVPAEHPVYAFLADQRVAGRLPEFDAEILPTGRRTVRAHLDSLTVRDSLARLPPDAWAGRGGADGAGRLGAAERFWLGEFRREFFEPLDRVHSYLGNGRAGVLDADAERTLFYHRSDDWRAVVVGEGAAQVRAARGVGGEDRSAGGFARAVRLTVAGGWRGWLGLYSSTLAGTQTSGDAAVLRSDPALAPLYYVSRDPDNVAGPFDQTSASLRVRTGPFSAEIAHERLRVGASADAPLVLSANADYLPFVRLGLHTRVLDLQAVHAALSSRSAQVAGPNGDNGIVSPERYLALHRLRVRPTRWLDLAFTEMVVYGLRGPEIAYLNPLFPIKAAEHALYDRDNSLFALEATVRPARGVELYGTWFVDDLATAELGDGRFSNKWAMNAGGSVTLPVSGWTAFGEYTRVEPHTYTHRFQEDGFFYNAYTHNAFGLGHPIGPNADQWLAGVQAWLPARVRARAVARYRRRGENYTDETGAFVNVGGDVEVGTAPPDGLKAFLSGDRFEGWGLQGQLVVEPLNDVEIRLFGDLQRWDRAPDEAFVRAELAVRL</sequence>